<dbReference type="HOGENOM" id="CLU_1381459_0_0_2"/>
<dbReference type="EMBL" id="CP002838">
    <property type="protein sequence ID" value="AEM37900.1"/>
    <property type="molecule type" value="Genomic_DNA"/>
</dbReference>
<keyword evidence="1" id="KW-0812">Transmembrane</keyword>
<feature type="transmembrane region" description="Helical" evidence="1">
    <location>
        <begin position="12"/>
        <end position="35"/>
    </location>
</feature>
<dbReference type="STRING" id="694429.Pyrfu_0028"/>
<dbReference type="AlphaFoldDB" id="G0EDY4"/>
<name>G0EDY4_PYRF1</name>
<gene>
    <name evidence="2" type="ordered locus">Pyrfu_0028</name>
</gene>
<dbReference type="Proteomes" id="UP000001037">
    <property type="component" value="Chromosome"/>
</dbReference>
<dbReference type="KEGG" id="pfm:Pyrfu_0028"/>
<evidence type="ECO:0000313" key="3">
    <source>
        <dbReference type="Proteomes" id="UP000001037"/>
    </source>
</evidence>
<keyword evidence="1" id="KW-1133">Transmembrane helix</keyword>
<proteinExistence type="predicted"/>
<dbReference type="InParanoid" id="G0EDY4"/>
<organism evidence="2 3">
    <name type="scientific">Pyrolobus fumarii (strain DSM 11204 / 1A)</name>
    <dbReference type="NCBI Taxonomy" id="694429"/>
    <lineage>
        <taxon>Archaea</taxon>
        <taxon>Thermoproteota</taxon>
        <taxon>Thermoprotei</taxon>
        <taxon>Desulfurococcales</taxon>
        <taxon>Pyrodictiaceae</taxon>
        <taxon>Pyrolobus</taxon>
    </lineage>
</organism>
<feature type="transmembrane region" description="Helical" evidence="1">
    <location>
        <begin position="56"/>
        <end position="84"/>
    </location>
</feature>
<keyword evidence="3" id="KW-1185">Reference proteome</keyword>
<protein>
    <submittedName>
        <fullName evidence="2">Uncharacterized protein</fullName>
    </submittedName>
</protein>
<feature type="transmembrane region" description="Helical" evidence="1">
    <location>
        <begin position="104"/>
        <end position="126"/>
    </location>
</feature>
<keyword evidence="1" id="KW-0472">Membrane</keyword>
<sequence length="197" mass="20920">MSIEVGAMLDYLAFYLIVAGFGLFVSTTAAGIRGLRLVLSRMVIEPYVQAARLGSIYGLLTSVTSIVMHVSLGVTLLAHLYVIYARLMIAGGVSDPGMVAMYVAMRGVIQAAGLVAAVSSAVLLSLRGYLLAIRGFKPRWYLVAVEVLVVLAYLVSKTTYIHLGVAAALLAILVVASVHYGRASKVYASSLLAKQTH</sequence>
<feature type="transmembrane region" description="Helical" evidence="1">
    <location>
        <begin position="161"/>
        <end position="181"/>
    </location>
</feature>
<reference evidence="2 3" key="1">
    <citation type="journal article" date="2011" name="Stand. Genomic Sci.">
        <title>Complete genome sequence of the hyperthermophilic chemolithoautotroph Pyrolobus fumarii type strain (1A).</title>
        <authorList>
            <person name="Anderson I."/>
            <person name="Goker M."/>
            <person name="Nolan M."/>
            <person name="Lucas S."/>
            <person name="Hammon N."/>
            <person name="Deshpande S."/>
            <person name="Cheng J.F."/>
            <person name="Tapia R."/>
            <person name="Han C."/>
            <person name="Goodwin L."/>
            <person name="Pitluck S."/>
            <person name="Huntemann M."/>
            <person name="Liolios K."/>
            <person name="Ivanova N."/>
            <person name="Pagani I."/>
            <person name="Mavromatis K."/>
            <person name="Ovchinikova G."/>
            <person name="Pati A."/>
            <person name="Chen A."/>
            <person name="Palaniappan K."/>
            <person name="Land M."/>
            <person name="Hauser L."/>
            <person name="Brambilla E.M."/>
            <person name="Huber H."/>
            <person name="Yasawong M."/>
            <person name="Rohde M."/>
            <person name="Spring S."/>
            <person name="Abt B."/>
            <person name="Sikorski J."/>
            <person name="Wirth R."/>
            <person name="Detter J.C."/>
            <person name="Woyke T."/>
            <person name="Bristow J."/>
            <person name="Eisen J.A."/>
            <person name="Markowitz V."/>
            <person name="Hugenholtz P."/>
            <person name="Kyrpides N.C."/>
            <person name="Klenk H.P."/>
            <person name="Lapidus A."/>
        </authorList>
    </citation>
    <scope>NUCLEOTIDE SEQUENCE [LARGE SCALE GENOMIC DNA]</scope>
    <source>
        <strain evidence="3">DSM 11204 / 1A</strain>
    </source>
</reference>
<evidence type="ECO:0000256" key="1">
    <source>
        <dbReference type="SAM" id="Phobius"/>
    </source>
</evidence>
<evidence type="ECO:0000313" key="2">
    <source>
        <dbReference type="EMBL" id="AEM37900.1"/>
    </source>
</evidence>
<accession>G0EDY4</accession>
<feature type="transmembrane region" description="Helical" evidence="1">
    <location>
        <begin position="138"/>
        <end position="155"/>
    </location>
</feature>